<name>A1CNP5_ASPCL</name>
<dbReference type="GeneID" id="4701200"/>
<accession>A1CNP5</accession>
<dbReference type="EMBL" id="DS027059">
    <property type="protein sequence ID" value="EAW07266.1"/>
    <property type="molecule type" value="Genomic_DNA"/>
</dbReference>
<dbReference type="VEuPathDB" id="FungiDB:ACLA_019710"/>
<dbReference type="OrthoDB" id="4438748at2759"/>
<dbReference type="Proteomes" id="UP000006701">
    <property type="component" value="Unassembled WGS sequence"/>
</dbReference>
<feature type="region of interest" description="Disordered" evidence="1">
    <location>
        <begin position="1"/>
        <end position="33"/>
    </location>
</feature>
<evidence type="ECO:0000313" key="3">
    <source>
        <dbReference type="Proteomes" id="UP000006701"/>
    </source>
</evidence>
<dbReference type="AlphaFoldDB" id="A1CNP5"/>
<protein>
    <submittedName>
        <fullName evidence="2">Uncharacterized protein</fullName>
    </submittedName>
</protein>
<dbReference type="KEGG" id="act:ACLA_019710"/>
<sequence length="209" mass="23795">MRKYRKNQRNQPNNFGQPVGFPEHLGGRFNERVPSVPMQDMDRFPRDPRLPILPPDLAAASFHRPRLSAFSNQSYSHPHVQQQNGNSWLPGPIMTGRHPVNQTSTTVVAPALAQMREQEEQCRLFLDRFRSPGPQQEYEAPAYSANFPNDAVPKMQKPIVTDKEVMFAGSRYPNSQLRGDAPEFVPGKPFLGNDQKPKSDRGWMVVTSW</sequence>
<evidence type="ECO:0000256" key="1">
    <source>
        <dbReference type="SAM" id="MobiDB-lite"/>
    </source>
</evidence>
<dbReference type="HOGENOM" id="CLU_1315122_0_0_1"/>
<proteinExistence type="predicted"/>
<dbReference type="OMA" id="WMIVSST"/>
<feature type="region of interest" description="Disordered" evidence="1">
    <location>
        <begin position="172"/>
        <end position="202"/>
    </location>
</feature>
<organism evidence="2 3">
    <name type="scientific">Aspergillus clavatus (strain ATCC 1007 / CBS 513.65 / DSM 816 / NCTC 3887 / NRRL 1 / QM 1276 / 107)</name>
    <dbReference type="NCBI Taxonomy" id="344612"/>
    <lineage>
        <taxon>Eukaryota</taxon>
        <taxon>Fungi</taxon>
        <taxon>Dikarya</taxon>
        <taxon>Ascomycota</taxon>
        <taxon>Pezizomycotina</taxon>
        <taxon>Eurotiomycetes</taxon>
        <taxon>Eurotiomycetidae</taxon>
        <taxon>Eurotiales</taxon>
        <taxon>Aspergillaceae</taxon>
        <taxon>Aspergillus</taxon>
        <taxon>Aspergillus subgen. Fumigati</taxon>
    </lineage>
</organism>
<reference evidence="2 3" key="1">
    <citation type="journal article" date="2008" name="PLoS Genet.">
        <title>Genomic islands in the pathogenic filamentous fungus Aspergillus fumigatus.</title>
        <authorList>
            <person name="Fedorova N.D."/>
            <person name="Khaldi N."/>
            <person name="Joardar V.S."/>
            <person name="Maiti R."/>
            <person name="Amedeo P."/>
            <person name="Anderson M.J."/>
            <person name="Crabtree J."/>
            <person name="Silva J.C."/>
            <person name="Badger J.H."/>
            <person name="Albarraq A."/>
            <person name="Angiuoli S."/>
            <person name="Bussey H."/>
            <person name="Bowyer P."/>
            <person name="Cotty P.J."/>
            <person name="Dyer P.S."/>
            <person name="Egan A."/>
            <person name="Galens K."/>
            <person name="Fraser-Liggett C.M."/>
            <person name="Haas B.J."/>
            <person name="Inman J.M."/>
            <person name="Kent R."/>
            <person name="Lemieux S."/>
            <person name="Malavazi I."/>
            <person name="Orvis J."/>
            <person name="Roemer T."/>
            <person name="Ronning C.M."/>
            <person name="Sundaram J.P."/>
            <person name="Sutton G."/>
            <person name="Turner G."/>
            <person name="Venter J.C."/>
            <person name="White O.R."/>
            <person name="Whitty B.R."/>
            <person name="Youngman P."/>
            <person name="Wolfe K.H."/>
            <person name="Goldman G.H."/>
            <person name="Wortman J.R."/>
            <person name="Jiang B."/>
            <person name="Denning D.W."/>
            <person name="Nierman W.C."/>
        </authorList>
    </citation>
    <scope>NUCLEOTIDE SEQUENCE [LARGE SCALE GENOMIC DNA]</scope>
    <source>
        <strain evidence="3">ATCC 1007 / CBS 513.65 / DSM 816 / NCTC 3887 / NRRL 1</strain>
    </source>
</reference>
<dbReference type="RefSeq" id="XP_001268692.1">
    <property type="nucleotide sequence ID" value="XM_001268691.1"/>
</dbReference>
<keyword evidence="3" id="KW-1185">Reference proteome</keyword>
<evidence type="ECO:0000313" key="2">
    <source>
        <dbReference type="EMBL" id="EAW07266.1"/>
    </source>
</evidence>
<gene>
    <name evidence="2" type="ORF">ACLA_019710</name>
</gene>